<evidence type="ECO:0000313" key="10">
    <source>
        <dbReference type="Proteomes" id="UP001176940"/>
    </source>
</evidence>
<accession>A0ABN9L2D5</accession>
<dbReference type="InterPro" id="IPR009057">
    <property type="entry name" value="Homeodomain-like_sf"/>
</dbReference>
<dbReference type="Proteomes" id="UP001176940">
    <property type="component" value="Unassembled WGS sequence"/>
</dbReference>
<reference evidence="9" key="1">
    <citation type="submission" date="2023-07" db="EMBL/GenBank/DDBJ databases">
        <authorList>
            <person name="Stuckert A."/>
        </authorList>
    </citation>
    <scope>NUCLEOTIDE SEQUENCE</scope>
</reference>
<dbReference type="Gene3D" id="1.10.10.60">
    <property type="entry name" value="Homeodomain-like"/>
    <property type="match status" value="1"/>
</dbReference>
<dbReference type="EMBL" id="CAUEEQ010007777">
    <property type="protein sequence ID" value="CAJ0931564.1"/>
    <property type="molecule type" value="Genomic_DNA"/>
</dbReference>
<evidence type="ECO:0000256" key="1">
    <source>
        <dbReference type="ARBA" id="ARBA00004123"/>
    </source>
</evidence>
<proteinExistence type="predicted"/>
<dbReference type="InterPro" id="IPR017970">
    <property type="entry name" value="Homeobox_CS"/>
</dbReference>
<dbReference type="PANTHER" id="PTHR24333">
    <property type="entry name" value="HOMEO BOX HB9 LIKE A-RELATED"/>
    <property type="match status" value="1"/>
</dbReference>
<dbReference type="InterPro" id="IPR050848">
    <property type="entry name" value="Homeobox_TF"/>
</dbReference>
<feature type="DNA-binding region" description="Homeobox" evidence="5">
    <location>
        <begin position="110"/>
        <end position="169"/>
    </location>
</feature>
<keyword evidence="10" id="KW-1185">Reference proteome</keyword>
<dbReference type="InterPro" id="IPR001356">
    <property type="entry name" value="HD"/>
</dbReference>
<evidence type="ECO:0000256" key="7">
    <source>
        <dbReference type="SAM" id="MobiDB-lite"/>
    </source>
</evidence>
<evidence type="ECO:0000256" key="6">
    <source>
        <dbReference type="RuleBase" id="RU000682"/>
    </source>
</evidence>
<feature type="compositionally biased region" description="Pro residues" evidence="7">
    <location>
        <begin position="8"/>
        <end position="17"/>
    </location>
</feature>
<organism evidence="9 10">
    <name type="scientific">Ranitomeya imitator</name>
    <name type="common">mimic poison frog</name>
    <dbReference type="NCBI Taxonomy" id="111125"/>
    <lineage>
        <taxon>Eukaryota</taxon>
        <taxon>Metazoa</taxon>
        <taxon>Chordata</taxon>
        <taxon>Craniata</taxon>
        <taxon>Vertebrata</taxon>
        <taxon>Euteleostomi</taxon>
        <taxon>Amphibia</taxon>
        <taxon>Batrachia</taxon>
        <taxon>Anura</taxon>
        <taxon>Neobatrachia</taxon>
        <taxon>Hyloidea</taxon>
        <taxon>Dendrobatidae</taxon>
        <taxon>Dendrobatinae</taxon>
        <taxon>Ranitomeya</taxon>
    </lineage>
</organism>
<evidence type="ECO:0000256" key="4">
    <source>
        <dbReference type="ARBA" id="ARBA00023242"/>
    </source>
</evidence>
<comment type="subcellular location">
    <subcellularLocation>
        <location evidence="1 5 6">Nucleus</location>
    </subcellularLocation>
</comment>
<dbReference type="SMART" id="SM00389">
    <property type="entry name" value="HOX"/>
    <property type="match status" value="1"/>
</dbReference>
<feature type="domain" description="Homeobox" evidence="8">
    <location>
        <begin position="108"/>
        <end position="168"/>
    </location>
</feature>
<feature type="region of interest" description="Disordered" evidence="7">
    <location>
        <begin position="1"/>
        <end position="110"/>
    </location>
</feature>
<dbReference type="Pfam" id="PF00046">
    <property type="entry name" value="Homeodomain"/>
    <property type="match status" value="1"/>
</dbReference>
<keyword evidence="3 5" id="KW-0371">Homeobox</keyword>
<evidence type="ECO:0000259" key="8">
    <source>
        <dbReference type="PROSITE" id="PS50071"/>
    </source>
</evidence>
<gene>
    <name evidence="9" type="ORF">RIMI_LOCUS4745834</name>
</gene>
<name>A0ABN9L2D5_9NEOB</name>
<evidence type="ECO:0000313" key="9">
    <source>
        <dbReference type="EMBL" id="CAJ0931564.1"/>
    </source>
</evidence>
<dbReference type="CDD" id="cd00086">
    <property type="entry name" value="homeodomain"/>
    <property type="match status" value="1"/>
</dbReference>
<dbReference type="PROSITE" id="PS50071">
    <property type="entry name" value="HOMEOBOX_2"/>
    <property type="match status" value="1"/>
</dbReference>
<keyword evidence="2 5" id="KW-0238">DNA-binding</keyword>
<keyword evidence="4 5" id="KW-0539">Nucleus</keyword>
<protein>
    <recommendedName>
        <fullName evidence="8">Homeobox domain-containing protein</fullName>
    </recommendedName>
</protein>
<dbReference type="PANTHER" id="PTHR24333:SF5">
    <property type="entry name" value="VENT HOMEOBOX"/>
    <property type="match status" value="1"/>
</dbReference>
<evidence type="ECO:0000256" key="5">
    <source>
        <dbReference type="PROSITE-ProRule" id="PRU00108"/>
    </source>
</evidence>
<dbReference type="SUPFAM" id="SSF46689">
    <property type="entry name" value="Homeodomain-like"/>
    <property type="match status" value="1"/>
</dbReference>
<evidence type="ECO:0000256" key="3">
    <source>
        <dbReference type="ARBA" id="ARBA00023155"/>
    </source>
</evidence>
<comment type="caution">
    <text evidence="9">The sequence shown here is derived from an EMBL/GenBank/DDBJ whole genome shotgun (WGS) entry which is preliminary data.</text>
</comment>
<sequence length="204" mass="23080">MYLKAPHPMCPTQPKPPYKFSEGPTTVQRKDQPESSADTKASKNLPEDEYHGLQYAESSITTPHTGWGTAEDSSSSCSEDESDPAGSHSPESGLQEDVDHGDTTPPSDVQGRLRVAFSSLQLLKLEESFKKQIYLVASERRRLAHTLRLTEMQVKNWFQNRRMKLKRQIQDEYPMGYPSVIYPHHLPFPYHPVPSVPGDGDRMI</sequence>
<dbReference type="PROSITE" id="PS00027">
    <property type="entry name" value="HOMEOBOX_1"/>
    <property type="match status" value="1"/>
</dbReference>
<evidence type="ECO:0000256" key="2">
    <source>
        <dbReference type="ARBA" id="ARBA00023125"/>
    </source>
</evidence>